<keyword evidence="4" id="KW-1185">Reference proteome</keyword>
<organism evidence="3 4">
    <name type="scientific">Bifidobacterium margollesii</name>
    <dbReference type="NCBI Taxonomy" id="2020964"/>
    <lineage>
        <taxon>Bacteria</taxon>
        <taxon>Bacillati</taxon>
        <taxon>Actinomycetota</taxon>
        <taxon>Actinomycetes</taxon>
        <taxon>Bifidobacteriales</taxon>
        <taxon>Bifidobacteriaceae</taxon>
        <taxon>Bifidobacterium</taxon>
    </lineage>
</organism>
<dbReference type="EMBL" id="NMWU01000021">
    <property type="protein sequence ID" value="PLS31005.1"/>
    <property type="molecule type" value="Genomic_DNA"/>
</dbReference>
<dbReference type="PANTHER" id="PTHR33570:SF2">
    <property type="entry name" value="CARBOXYMUCONOLACTONE DECARBOXYLASE-LIKE DOMAIN-CONTAINING PROTEIN"/>
    <property type="match status" value="1"/>
</dbReference>
<proteinExistence type="predicted"/>
<dbReference type="InterPro" id="IPR029032">
    <property type="entry name" value="AhpD-like"/>
</dbReference>
<dbReference type="Gene3D" id="1.20.1290.10">
    <property type="entry name" value="AhpD-like"/>
    <property type="match status" value="1"/>
</dbReference>
<evidence type="ECO:0000256" key="1">
    <source>
        <dbReference type="SAM" id="MobiDB-lite"/>
    </source>
</evidence>
<name>A0A2N5J9Y2_9BIFI</name>
<dbReference type="Pfam" id="PF02627">
    <property type="entry name" value="CMD"/>
    <property type="match status" value="2"/>
</dbReference>
<evidence type="ECO:0000313" key="3">
    <source>
        <dbReference type="EMBL" id="PLS31005.1"/>
    </source>
</evidence>
<dbReference type="SUPFAM" id="SSF69118">
    <property type="entry name" value="AhpD-like"/>
    <property type="match status" value="1"/>
</dbReference>
<dbReference type="Proteomes" id="UP000235050">
    <property type="component" value="Unassembled WGS sequence"/>
</dbReference>
<feature type="domain" description="Carboxymuconolactone decarboxylase-like" evidence="2">
    <location>
        <begin position="41"/>
        <end position="129"/>
    </location>
</feature>
<evidence type="ECO:0000313" key="4">
    <source>
        <dbReference type="Proteomes" id="UP000235050"/>
    </source>
</evidence>
<protein>
    <submittedName>
        <fullName evidence="3">Carboxymuconolactone decarboxylase</fullName>
    </submittedName>
</protein>
<dbReference type="InterPro" id="IPR052512">
    <property type="entry name" value="4CMD/NDH-1_regulator"/>
</dbReference>
<reference evidence="3 4" key="1">
    <citation type="submission" date="2017-07" db="EMBL/GenBank/DDBJ databases">
        <title>Bifidobacterium novel species.</title>
        <authorList>
            <person name="Lugli G.A."/>
            <person name="Milani C."/>
            <person name="Duranti S."/>
            <person name="Mangifesta M."/>
        </authorList>
    </citation>
    <scope>NUCLEOTIDE SEQUENCE [LARGE SCALE GENOMIC DNA]</scope>
    <source>
        <strain evidence="4">Uis1B</strain>
    </source>
</reference>
<sequence>MEQSYEESPYRPRITEPARRYRERMSGGAEPFGASLERTDPEFMERYCNFAFDEVIERTGGSGRLDDRTRFMAILATLLGCQGVAEFRETLPAALNMGVSAVEAKEIVYQAVDYLGMGRARSFFDVVNEVLASRGVELPLPSQATTEPTEESRLAGGTDRQVAIFGEHMRDFPDSGPADRRHINRWLAANCFGDYYTRRGLDDAQREMITFCYLAAQGGVEPQLVAHVGANLHVGNDRDFLIAVVSACLPYIGYPRSLNALRCIDDAVAARNASEA</sequence>
<comment type="caution">
    <text evidence="3">The sequence shown here is derived from an EMBL/GenBank/DDBJ whole genome shotgun (WGS) entry which is preliminary data.</text>
</comment>
<dbReference type="OrthoDB" id="9802489at2"/>
<evidence type="ECO:0000259" key="2">
    <source>
        <dbReference type="Pfam" id="PF02627"/>
    </source>
</evidence>
<dbReference type="PANTHER" id="PTHR33570">
    <property type="entry name" value="4-CARBOXYMUCONOLACTONE DECARBOXYLASE FAMILY PROTEIN"/>
    <property type="match status" value="1"/>
</dbReference>
<feature type="domain" description="Carboxymuconolactone decarboxylase-like" evidence="2">
    <location>
        <begin position="185"/>
        <end position="265"/>
    </location>
</feature>
<dbReference type="InterPro" id="IPR003779">
    <property type="entry name" value="CMD-like"/>
</dbReference>
<accession>A0A2N5J9Y2</accession>
<dbReference type="GO" id="GO:0051920">
    <property type="term" value="F:peroxiredoxin activity"/>
    <property type="evidence" value="ECO:0007669"/>
    <property type="project" value="InterPro"/>
</dbReference>
<dbReference type="AlphaFoldDB" id="A0A2N5J9Y2"/>
<gene>
    <name evidence="3" type="ORF">Uis1B_1295</name>
</gene>
<feature type="compositionally biased region" description="Basic and acidic residues" evidence="1">
    <location>
        <begin position="8"/>
        <end position="25"/>
    </location>
</feature>
<feature type="region of interest" description="Disordered" evidence="1">
    <location>
        <begin position="1"/>
        <end position="26"/>
    </location>
</feature>